<evidence type="ECO:0000259" key="3">
    <source>
        <dbReference type="Pfam" id="PF00085"/>
    </source>
</evidence>
<keyword evidence="1" id="KW-0472">Membrane</keyword>
<dbReference type="Gene3D" id="3.40.30.10">
    <property type="entry name" value="Glutaredoxin"/>
    <property type="match status" value="2"/>
</dbReference>
<dbReference type="InterPro" id="IPR013766">
    <property type="entry name" value="Thioredoxin_domain"/>
</dbReference>
<name>A0A2M3Z8C8_9DIPT</name>
<dbReference type="InterPro" id="IPR036249">
    <property type="entry name" value="Thioredoxin-like_sf"/>
</dbReference>
<evidence type="ECO:0000313" key="4">
    <source>
        <dbReference type="EMBL" id="MBW24783.1"/>
    </source>
</evidence>
<dbReference type="EMBL" id="GGFM01004032">
    <property type="protein sequence ID" value="MBW24783.1"/>
    <property type="molecule type" value="Transcribed_RNA"/>
</dbReference>
<reference evidence="4" key="1">
    <citation type="submission" date="2018-01" db="EMBL/GenBank/DDBJ databases">
        <title>An insight into the sialome of Amazonian anophelines.</title>
        <authorList>
            <person name="Ribeiro J.M."/>
            <person name="Scarpassa V."/>
            <person name="Calvo E."/>
        </authorList>
    </citation>
    <scope>NUCLEOTIDE SEQUENCE</scope>
    <source>
        <tissue evidence="4">Salivary glands</tissue>
    </source>
</reference>
<dbReference type="Pfam" id="PF00085">
    <property type="entry name" value="Thioredoxin"/>
    <property type="match status" value="1"/>
</dbReference>
<dbReference type="CDD" id="cd02961">
    <property type="entry name" value="PDI_a_family"/>
    <property type="match status" value="1"/>
</dbReference>
<feature type="domain" description="Thioredoxin" evidence="3">
    <location>
        <begin position="128"/>
        <end position="216"/>
    </location>
</feature>
<dbReference type="PANTHER" id="PTHR19991">
    <property type="entry name" value="L 2 01289"/>
    <property type="match status" value="1"/>
</dbReference>
<proteinExistence type="predicted"/>
<dbReference type="SUPFAM" id="SSF52833">
    <property type="entry name" value="Thioredoxin-like"/>
    <property type="match status" value="2"/>
</dbReference>
<dbReference type="GO" id="GO:0016853">
    <property type="term" value="F:isomerase activity"/>
    <property type="evidence" value="ECO:0007669"/>
    <property type="project" value="UniProtKB-KW"/>
</dbReference>
<evidence type="ECO:0000256" key="2">
    <source>
        <dbReference type="SAM" id="SignalP"/>
    </source>
</evidence>
<keyword evidence="2" id="KW-0732">Signal</keyword>
<protein>
    <submittedName>
        <fullName evidence="4">Putative thioredoxin/protein disulfide isomerase</fullName>
    </submittedName>
</protein>
<accession>A0A2M3Z8C8</accession>
<dbReference type="AlphaFoldDB" id="A0A2M3Z8C8"/>
<sequence length="321" mass="35972">MIKAVILLLFTVAAGSFGDEPGLETVNDDELVKRFHSHNNFIVLFSKPNCAQCDQYESILAKLKQELADNLDQAHAIKAISSSMVRLYSPSKEPAVVYFRHGVPLLYDGPIEEDALIGKLVQNKDPNVKELSDETFEHLTQASSGATTGDWFIMFYTGKCVDCQRLTAVWEAVAADLKTRMNVARVDMEGKGKETASRLKVRKAPEFIFLRQGKYYRYEITKYDIKSFVSFAQDWYKNAKGERVPVPLSPFDNLVELTVEHLKNLPELYAKLYADYPMVVYAIGAGVVFVIGGFVLAIALAILTRIKAATRAKKETVKKAK</sequence>
<feature type="chain" id="PRO_5014831013" evidence="2">
    <location>
        <begin position="19"/>
        <end position="321"/>
    </location>
</feature>
<evidence type="ECO:0000256" key="1">
    <source>
        <dbReference type="SAM" id="Phobius"/>
    </source>
</evidence>
<keyword evidence="1" id="KW-1133">Transmembrane helix</keyword>
<feature type="transmembrane region" description="Helical" evidence="1">
    <location>
        <begin position="278"/>
        <end position="303"/>
    </location>
</feature>
<organism evidence="4">
    <name type="scientific">Anopheles braziliensis</name>
    <dbReference type="NCBI Taxonomy" id="58242"/>
    <lineage>
        <taxon>Eukaryota</taxon>
        <taxon>Metazoa</taxon>
        <taxon>Ecdysozoa</taxon>
        <taxon>Arthropoda</taxon>
        <taxon>Hexapoda</taxon>
        <taxon>Insecta</taxon>
        <taxon>Pterygota</taxon>
        <taxon>Neoptera</taxon>
        <taxon>Endopterygota</taxon>
        <taxon>Diptera</taxon>
        <taxon>Nematocera</taxon>
        <taxon>Culicoidea</taxon>
        <taxon>Culicidae</taxon>
        <taxon>Anophelinae</taxon>
        <taxon>Anopheles</taxon>
    </lineage>
</organism>
<dbReference type="PANTHER" id="PTHR19991:SF2">
    <property type="entry name" value="GH08893P"/>
    <property type="match status" value="1"/>
</dbReference>
<keyword evidence="1" id="KW-0812">Transmembrane</keyword>
<keyword evidence="4" id="KW-0413">Isomerase</keyword>
<feature type="signal peptide" evidence="2">
    <location>
        <begin position="1"/>
        <end position="18"/>
    </location>
</feature>